<keyword evidence="1" id="KW-0812">Transmembrane</keyword>
<dbReference type="KEGG" id="oar:OA238_c03450"/>
<evidence type="ECO:0000313" key="2">
    <source>
        <dbReference type="EMBL" id="AGI70598.1"/>
    </source>
</evidence>
<reference evidence="2 3" key="1">
    <citation type="journal article" date="2013" name="PLoS ONE">
        <title>Poles Apart: Arctic and Antarctic Octadecabacter strains Share High Genome Plasticity and a New Type of Xanthorhodopsin.</title>
        <authorList>
            <person name="Vollmers J."/>
            <person name="Voget S."/>
            <person name="Dietrich S."/>
            <person name="Gollnow K."/>
            <person name="Smits M."/>
            <person name="Meyer K."/>
            <person name="Brinkhoff T."/>
            <person name="Simon M."/>
            <person name="Daniel R."/>
        </authorList>
    </citation>
    <scope>NUCLEOTIDE SEQUENCE [LARGE SCALE GENOMIC DNA]</scope>
    <source>
        <strain evidence="2 3">238</strain>
    </source>
</reference>
<gene>
    <name evidence="2" type="ORF">OA238_c03450</name>
</gene>
<feature type="transmembrane region" description="Helical" evidence="1">
    <location>
        <begin position="74"/>
        <end position="94"/>
    </location>
</feature>
<organism evidence="2 3">
    <name type="scientific">Octadecabacter arcticus 238</name>
    <dbReference type="NCBI Taxonomy" id="391616"/>
    <lineage>
        <taxon>Bacteria</taxon>
        <taxon>Pseudomonadati</taxon>
        <taxon>Pseudomonadota</taxon>
        <taxon>Alphaproteobacteria</taxon>
        <taxon>Rhodobacterales</taxon>
        <taxon>Roseobacteraceae</taxon>
        <taxon>Octadecabacter</taxon>
    </lineage>
</organism>
<keyword evidence="3" id="KW-1185">Reference proteome</keyword>
<keyword evidence="1" id="KW-1133">Transmembrane helix</keyword>
<dbReference type="STRING" id="391616.OA238_c03450"/>
<sequence length="98" mass="10869">MLTNAIAKTIVTLPIIFMVVGYLCARPIPALAEPEVMNKGKRLLAEITLVLVLFSDASRVRFTALRQNFKIPLGMLVIGMLLTIGLELIVAYVFKPRK</sequence>
<evidence type="ECO:0000313" key="3">
    <source>
        <dbReference type="Proteomes" id="UP000004688"/>
    </source>
</evidence>
<protein>
    <submittedName>
        <fullName evidence="2">Uncharacterized protein</fullName>
    </submittedName>
</protein>
<dbReference type="OrthoDB" id="9810860at2"/>
<name>M9RFS2_9RHOB</name>
<evidence type="ECO:0000256" key="1">
    <source>
        <dbReference type="SAM" id="Phobius"/>
    </source>
</evidence>
<accession>M9RFS2</accession>
<dbReference type="RefSeq" id="WP_015493834.1">
    <property type="nucleotide sequence ID" value="NC_020908.1"/>
</dbReference>
<dbReference type="eggNOG" id="COG0025">
    <property type="taxonomic scope" value="Bacteria"/>
</dbReference>
<dbReference type="Proteomes" id="UP000004688">
    <property type="component" value="Chromosome"/>
</dbReference>
<feature type="transmembrane region" description="Helical" evidence="1">
    <location>
        <begin position="6"/>
        <end position="23"/>
    </location>
</feature>
<keyword evidence="1" id="KW-0472">Membrane</keyword>
<proteinExistence type="predicted"/>
<dbReference type="AlphaFoldDB" id="M9RFS2"/>
<dbReference type="HOGENOM" id="CLU_2330998_0_0_5"/>
<dbReference type="EMBL" id="CP003742">
    <property type="protein sequence ID" value="AGI70598.1"/>
    <property type="molecule type" value="Genomic_DNA"/>
</dbReference>